<feature type="chain" id="PRO_5027066299" description="Tripartite tricarboxylate transporter substrate binding protein" evidence="2">
    <location>
        <begin position="45"/>
        <end position="344"/>
    </location>
</feature>
<dbReference type="PANTHER" id="PTHR42928">
    <property type="entry name" value="TRICARBOXYLATE-BINDING PROTEIN"/>
    <property type="match status" value="1"/>
</dbReference>
<protein>
    <recommendedName>
        <fullName evidence="5">Tripartite tricarboxylate transporter substrate binding protein</fullName>
    </recommendedName>
</protein>
<reference evidence="3 4" key="1">
    <citation type="submission" date="2019-12" db="EMBL/GenBank/DDBJ databases">
        <authorList>
            <person name="Huq M.A."/>
        </authorList>
    </citation>
    <scope>NUCLEOTIDE SEQUENCE [LARGE SCALE GENOMIC DNA]</scope>
    <source>
        <strain evidence="3 4">MAH-25</strain>
    </source>
</reference>
<sequence>MTTPTSARTHRAHRTRNVAWRAGARALAALAWVAGSLLAAPAQAQAPAVPAMIKIWIPFAPGGPTDVFGRLAADALRTNLKTTVVTENRPGGNGAVAVNALKLGPADGSNLLFVSSGMITFSPFIDKSMAYDPQRDLVPIVCIAQTDIGLILATNVQATNLQEFLQLARRSNPPLSMGSAGLGNILHAYIELFKDATRVDLLHVPYKGASPAFADVLAGQISGMFIAVGLAQPSVAAGKARLIATVGKRSELAPGVPTLAEQGIPGVEILPWFAIMGPRGMAPETVERIAAAVRAAAGTEDFKKRLSAAGASPLVVSGPEFTRMIDAESQTWSRLITEKKLKAE</sequence>
<dbReference type="PIRSF" id="PIRSF017082">
    <property type="entry name" value="YflP"/>
    <property type="match status" value="1"/>
</dbReference>
<evidence type="ECO:0000313" key="3">
    <source>
        <dbReference type="EMBL" id="MVQ28481.1"/>
    </source>
</evidence>
<evidence type="ECO:0008006" key="5">
    <source>
        <dbReference type="Google" id="ProtNLM"/>
    </source>
</evidence>
<dbReference type="AlphaFoldDB" id="A0A6N8INP7"/>
<comment type="similarity">
    <text evidence="1">Belongs to the UPF0065 (bug) family.</text>
</comment>
<dbReference type="Gene3D" id="3.40.190.10">
    <property type="entry name" value="Periplasmic binding protein-like II"/>
    <property type="match status" value="1"/>
</dbReference>
<dbReference type="SUPFAM" id="SSF53850">
    <property type="entry name" value="Periplasmic binding protein-like II"/>
    <property type="match status" value="1"/>
</dbReference>
<dbReference type="CDD" id="cd07012">
    <property type="entry name" value="PBP2_Bug_TTT"/>
    <property type="match status" value="1"/>
</dbReference>
<dbReference type="Proteomes" id="UP000469385">
    <property type="component" value="Unassembled WGS sequence"/>
</dbReference>
<keyword evidence="2" id="KW-0732">Signal</keyword>
<evidence type="ECO:0000256" key="2">
    <source>
        <dbReference type="SAM" id="SignalP"/>
    </source>
</evidence>
<evidence type="ECO:0000256" key="1">
    <source>
        <dbReference type="ARBA" id="ARBA00006987"/>
    </source>
</evidence>
<dbReference type="InterPro" id="IPR005064">
    <property type="entry name" value="BUG"/>
</dbReference>
<name>A0A6N8INP7_9BURK</name>
<dbReference type="InterPro" id="IPR042100">
    <property type="entry name" value="Bug_dom1"/>
</dbReference>
<evidence type="ECO:0000313" key="4">
    <source>
        <dbReference type="Proteomes" id="UP000469385"/>
    </source>
</evidence>
<proteinExistence type="inferred from homology"/>
<comment type="caution">
    <text evidence="3">The sequence shown here is derived from an EMBL/GenBank/DDBJ whole genome shotgun (WGS) entry which is preliminary data.</text>
</comment>
<dbReference type="EMBL" id="WSEL01000003">
    <property type="protein sequence ID" value="MVQ28481.1"/>
    <property type="molecule type" value="Genomic_DNA"/>
</dbReference>
<dbReference type="PANTHER" id="PTHR42928:SF5">
    <property type="entry name" value="BLR1237 PROTEIN"/>
    <property type="match status" value="1"/>
</dbReference>
<organism evidence="3 4">
    <name type="scientific">Ramlibacter pinisoli</name>
    <dbReference type="NCBI Taxonomy" id="2682844"/>
    <lineage>
        <taxon>Bacteria</taxon>
        <taxon>Pseudomonadati</taxon>
        <taxon>Pseudomonadota</taxon>
        <taxon>Betaproteobacteria</taxon>
        <taxon>Burkholderiales</taxon>
        <taxon>Comamonadaceae</taxon>
        <taxon>Ramlibacter</taxon>
    </lineage>
</organism>
<keyword evidence="4" id="KW-1185">Reference proteome</keyword>
<dbReference type="Pfam" id="PF03401">
    <property type="entry name" value="TctC"/>
    <property type="match status" value="1"/>
</dbReference>
<dbReference type="Gene3D" id="3.40.190.150">
    <property type="entry name" value="Bordetella uptake gene, domain 1"/>
    <property type="match status" value="1"/>
</dbReference>
<feature type="signal peptide" evidence="2">
    <location>
        <begin position="1"/>
        <end position="44"/>
    </location>
</feature>
<gene>
    <name evidence="3" type="ORF">GON04_03415</name>
</gene>
<accession>A0A6N8INP7</accession>